<dbReference type="PROSITE" id="PS51257">
    <property type="entry name" value="PROKAR_LIPOPROTEIN"/>
    <property type="match status" value="1"/>
</dbReference>
<protein>
    <submittedName>
        <fullName evidence="1">Uncharacterized protein</fullName>
    </submittedName>
</protein>
<evidence type="ECO:0000313" key="2">
    <source>
        <dbReference type="Proteomes" id="UP000006729"/>
    </source>
</evidence>
<reference evidence="1 2" key="1">
    <citation type="journal article" date="2006" name="Science">
        <title>The genome of black cottonwood, Populus trichocarpa (Torr. &amp; Gray).</title>
        <authorList>
            <person name="Tuskan G.A."/>
            <person name="Difazio S."/>
            <person name="Jansson S."/>
            <person name="Bohlmann J."/>
            <person name="Grigoriev I."/>
            <person name="Hellsten U."/>
            <person name="Putnam N."/>
            <person name="Ralph S."/>
            <person name="Rombauts S."/>
            <person name="Salamov A."/>
            <person name="Schein J."/>
            <person name="Sterck L."/>
            <person name="Aerts A."/>
            <person name="Bhalerao R.R."/>
            <person name="Bhalerao R.P."/>
            <person name="Blaudez D."/>
            <person name="Boerjan W."/>
            <person name="Brun A."/>
            <person name="Brunner A."/>
            <person name="Busov V."/>
            <person name="Campbell M."/>
            <person name="Carlson J."/>
            <person name="Chalot M."/>
            <person name="Chapman J."/>
            <person name="Chen G.L."/>
            <person name="Cooper D."/>
            <person name="Coutinho P.M."/>
            <person name="Couturier J."/>
            <person name="Covert S."/>
            <person name="Cronk Q."/>
            <person name="Cunningham R."/>
            <person name="Davis J."/>
            <person name="Degroeve S."/>
            <person name="Dejardin A."/>
            <person name="Depamphilis C."/>
            <person name="Detter J."/>
            <person name="Dirks B."/>
            <person name="Dubchak I."/>
            <person name="Duplessis S."/>
            <person name="Ehlting J."/>
            <person name="Ellis B."/>
            <person name="Gendler K."/>
            <person name="Goodstein D."/>
            <person name="Gribskov M."/>
            <person name="Grimwood J."/>
            <person name="Groover A."/>
            <person name="Gunter L."/>
            <person name="Hamberger B."/>
            <person name="Heinze B."/>
            <person name="Helariutta Y."/>
            <person name="Henrissat B."/>
            <person name="Holligan D."/>
            <person name="Holt R."/>
            <person name="Huang W."/>
            <person name="Islam-Faridi N."/>
            <person name="Jones S."/>
            <person name="Jones-Rhoades M."/>
            <person name="Jorgensen R."/>
            <person name="Joshi C."/>
            <person name="Kangasjarvi J."/>
            <person name="Karlsson J."/>
            <person name="Kelleher C."/>
            <person name="Kirkpatrick R."/>
            <person name="Kirst M."/>
            <person name="Kohler A."/>
            <person name="Kalluri U."/>
            <person name="Larimer F."/>
            <person name="Leebens-Mack J."/>
            <person name="Leple J.C."/>
            <person name="Locascio P."/>
            <person name="Lou Y."/>
            <person name="Lucas S."/>
            <person name="Martin F."/>
            <person name="Montanini B."/>
            <person name="Napoli C."/>
            <person name="Nelson D.R."/>
            <person name="Nelson C."/>
            <person name="Nieminen K."/>
            <person name="Nilsson O."/>
            <person name="Pereda V."/>
            <person name="Peter G."/>
            <person name="Philippe R."/>
            <person name="Pilate G."/>
            <person name="Poliakov A."/>
            <person name="Razumovskaya J."/>
            <person name="Richardson P."/>
            <person name="Rinaldi C."/>
            <person name="Ritland K."/>
            <person name="Rouze P."/>
            <person name="Ryaboy D."/>
            <person name="Schmutz J."/>
            <person name="Schrader J."/>
            <person name="Segerman B."/>
            <person name="Shin H."/>
            <person name="Siddiqui A."/>
            <person name="Sterky F."/>
            <person name="Terry A."/>
            <person name="Tsai C.J."/>
            <person name="Uberbacher E."/>
            <person name="Unneberg P."/>
            <person name="Vahala J."/>
            <person name="Wall K."/>
            <person name="Wessler S."/>
            <person name="Yang G."/>
            <person name="Yin T."/>
            <person name="Douglas C."/>
            <person name="Marra M."/>
            <person name="Sandberg G."/>
            <person name="Van de Peer Y."/>
            <person name="Rokhsar D."/>
        </authorList>
    </citation>
    <scope>NUCLEOTIDE SEQUENCE [LARGE SCALE GENOMIC DNA]</scope>
    <source>
        <strain evidence="2">cv. Nisqually</strain>
    </source>
</reference>
<gene>
    <name evidence="1" type="ORF">POPTR_008G158650</name>
</gene>
<organism evidence="1 2">
    <name type="scientific">Populus trichocarpa</name>
    <name type="common">Western balsam poplar</name>
    <name type="synonym">Populus balsamifera subsp. trichocarpa</name>
    <dbReference type="NCBI Taxonomy" id="3694"/>
    <lineage>
        <taxon>Eukaryota</taxon>
        <taxon>Viridiplantae</taxon>
        <taxon>Streptophyta</taxon>
        <taxon>Embryophyta</taxon>
        <taxon>Tracheophyta</taxon>
        <taxon>Spermatophyta</taxon>
        <taxon>Magnoliopsida</taxon>
        <taxon>eudicotyledons</taxon>
        <taxon>Gunneridae</taxon>
        <taxon>Pentapetalae</taxon>
        <taxon>rosids</taxon>
        <taxon>fabids</taxon>
        <taxon>Malpighiales</taxon>
        <taxon>Salicaceae</taxon>
        <taxon>Saliceae</taxon>
        <taxon>Populus</taxon>
    </lineage>
</organism>
<evidence type="ECO:0000313" key="1">
    <source>
        <dbReference type="EMBL" id="RQO94751.1"/>
    </source>
</evidence>
<dbReference type="Proteomes" id="UP000006729">
    <property type="component" value="Chromosome 8"/>
</dbReference>
<accession>A0A3N7G7L8</accession>
<name>A0A3N7G7L8_POPTR</name>
<keyword evidence="2" id="KW-1185">Reference proteome</keyword>
<dbReference type="EMBL" id="CM009297">
    <property type="protein sequence ID" value="RQO94751.1"/>
    <property type="molecule type" value="Genomic_DNA"/>
</dbReference>
<dbReference type="InParanoid" id="A0A3N7G7L8"/>
<dbReference type="AlphaFoldDB" id="A0A3N7G7L8"/>
<sequence length="55" mass="6383">MWTRFHMAFLFPKSTQISKSVTSLILPTITGGCSCHFHQGHWVEDPLIRPCYMPF</sequence>
<proteinExistence type="predicted"/>